<feature type="non-terminal residue" evidence="13">
    <location>
        <position position="311"/>
    </location>
</feature>
<dbReference type="InterPro" id="IPR017452">
    <property type="entry name" value="GPCR_Rhodpsn_7TM"/>
</dbReference>
<feature type="transmembrane region" description="Helical" evidence="11">
    <location>
        <begin position="73"/>
        <end position="92"/>
    </location>
</feature>
<dbReference type="GO" id="GO:0007204">
    <property type="term" value="P:positive regulation of cytosolic calcium ion concentration"/>
    <property type="evidence" value="ECO:0007669"/>
    <property type="project" value="TreeGrafter"/>
</dbReference>
<accession>A0A7K9BNU1</accession>
<name>A0A7K9BNU1_9PICI</name>
<dbReference type="PROSITE" id="PS50262">
    <property type="entry name" value="G_PROTEIN_RECEP_F1_2"/>
    <property type="match status" value="1"/>
</dbReference>
<protein>
    <submittedName>
        <fullName evidence="13">GPR25 protein</fullName>
    </submittedName>
</protein>
<dbReference type="OrthoDB" id="8935849at2759"/>
<evidence type="ECO:0000256" key="6">
    <source>
        <dbReference type="ARBA" id="ARBA00023157"/>
    </source>
</evidence>
<evidence type="ECO:0000256" key="10">
    <source>
        <dbReference type="RuleBase" id="RU000688"/>
    </source>
</evidence>
<dbReference type="SUPFAM" id="SSF81321">
    <property type="entry name" value="Family A G protein-coupled receptor-like"/>
    <property type="match status" value="1"/>
</dbReference>
<dbReference type="Proteomes" id="UP000574528">
    <property type="component" value="Unassembled WGS sequence"/>
</dbReference>
<feature type="transmembrane region" description="Helical" evidence="11">
    <location>
        <begin position="231"/>
        <end position="253"/>
    </location>
</feature>
<comment type="caution">
    <text evidence="13">The sequence shown here is derived from an EMBL/GenBank/DDBJ whole genome shotgun (WGS) entry which is preliminary data.</text>
</comment>
<dbReference type="GO" id="GO:0019722">
    <property type="term" value="P:calcium-mediated signaling"/>
    <property type="evidence" value="ECO:0007669"/>
    <property type="project" value="TreeGrafter"/>
</dbReference>
<dbReference type="InterPro" id="IPR000248">
    <property type="entry name" value="ATII_rcpt"/>
</dbReference>
<evidence type="ECO:0000256" key="5">
    <source>
        <dbReference type="ARBA" id="ARBA00023136"/>
    </source>
</evidence>
<proteinExistence type="inferred from homology"/>
<dbReference type="InterPro" id="IPR000276">
    <property type="entry name" value="GPCR_Rhodpsn"/>
</dbReference>
<feature type="transmembrane region" description="Helical" evidence="11">
    <location>
        <begin position="112"/>
        <end position="130"/>
    </location>
</feature>
<comment type="subcellular location">
    <subcellularLocation>
        <location evidence="1">Membrane</location>
        <topology evidence="1">Multi-pass membrane protein</topology>
    </subcellularLocation>
</comment>
<dbReference type="InterPro" id="IPR050119">
    <property type="entry name" value="CCR1-9-like"/>
</dbReference>
<feature type="domain" description="G-protein coupled receptors family 1 profile" evidence="12">
    <location>
        <begin position="50"/>
        <end position="293"/>
    </location>
</feature>
<dbReference type="PROSITE" id="PS00237">
    <property type="entry name" value="G_PROTEIN_RECEP_F1_1"/>
    <property type="match status" value="1"/>
</dbReference>
<keyword evidence="5 11" id="KW-0472">Membrane</keyword>
<dbReference type="GO" id="GO:0016493">
    <property type="term" value="F:C-C chemokine receptor activity"/>
    <property type="evidence" value="ECO:0007669"/>
    <property type="project" value="TreeGrafter"/>
</dbReference>
<dbReference type="PANTHER" id="PTHR10489:SF954">
    <property type="entry name" value="G PROTEIN-COUPLED RECEPTOR 25"/>
    <property type="match status" value="1"/>
</dbReference>
<dbReference type="GO" id="GO:0060326">
    <property type="term" value="P:cell chemotaxis"/>
    <property type="evidence" value="ECO:0007669"/>
    <property type="project" value="TreeGrafter"/>
</dbReference>
<feature type="transmembrane region" description="Helical" evidence="11">
    <location>
        <begin position="273"/>
        <end position="295"/>
    </location>
</feature>
<keyword evidence="3 11" id="KW-1133">Transmembrane helix</keyword>
<keyword evidence="9 10" id="KW-0807">Transducer</keyword>
<comment type="similarity">
    <text evidence="10">Belongs to the G-protein coupled receptor 1 family.</text>
</comment>
<dbReference type="PRINTS" id="PR00237">
    <property type="entry name" value="GPCRRHODOPSN"/>
</dbReference>
<feature type="transmembrane region" description="Helical" evidence="11">
    <location>
        <begin position="42"/>
        <end position="61"/>
    </location>
</feature>
<evidence type="ECO:0000256" key="3">
    <source>
        <dbReference type="ARBA" id="ARBA00022989"/>
    </source>
</evidence>
<dbReference type="EMBL" id="VWZI01002516">
    <property type="protein sequence ID" value="NXG42004.1"/>
    <property type="molecule type" value="Genomic_DNA"/>
</dbReference>
<gene>
    <name evidence="13" type="primary">Gpr25</name>
    <name evidence="13" type="ORF">PSIHAE_R14555</name>
</gene>
<keyword evidence="6" id="KW-1015">Disulfide bond</keyword>
<dbReference type="PANTHER" id="PTHR10489">
    <property type="entry name" value="CELL ADHESION MOLECULE"/>
    <property type="match status" value="1"/>
</dbReference>
<keyword evidence="7 10" id="KW-0675">Receptor</keyword>
<evidence type="ECO:0000256" key="2">
    <source>
        <dbReference type="ARBA" id="ARBA00022692"/>
    </source>
</evidence>
<dbReference type="PRINTS" id="PR00241">
    <property type="entry name" value="ANGIOTENSINR"/>
</dbReference>
<keyword evidence="2 10" id="KW-0812">Transmembrane</keyword>
<keyword evidence="14" id="KW-1185">Reference proteome</keyword>
<evidence type="ECO:0000256" key="11">
    <source>
        <dbReference type="SAM" id="Phobius"/>
    </source>
</evidence>
<dbReference type="AlphaFoldDB" id="A0A7K9BNU1"/>
<evidence type="ECO:0000313" key="14">
    <source>
        <dbReference type="Proteomes" id="UP000574528"/>
    </source>
</evidence>
<feature type="transmembrane region" description="Helical" evidence="11">
    <location>
        <begin position="191"/>
        <end position="211"/>
    </location>
</feature>
<evidence type="ECO:0000256" key="9">
    <source>
        <dbReference type="ARBA" id="ARBA00023224"/>
    </source>
</evidence>
<reference evidence="13 14" key="1">
    <citation type="submission" date="2019-09" db="EMBL/GenBank/DDBJ databases">
        <title>Bird 10,000 Genomes (B10K) Project - Family phase.</title>
        <authorList>
            <person name="Zhang G."/>
        </authorList>
    </citation>
    <scope>NUCLEOTIDE SEQUENCE [LARGE SCALE GENOMIC DNA]</scope>
    <source>
        <strain evidence="13">B10K-DU-001-24</strain>
        <tissue evidence="13">Muscle</tissue>
    </source>
</reference>
<organism evidence="13 14">
    <name type="scientific">Psilopogon haemacephalus</name>
    <name type="common">coppersmith barbet</name>
    <dbReference type="NCBI Taxonomy" id="2585815"/>
    <lineage>
        <taxon>Eukaryota</taxon>
        <taxon>Metazoa</taxon>
        <taxon>Chordata</taxon>
        <taxon>Craniata</taxon>
        <taxon>Vertebrata</taxon>
        <taxon>Euteleostomi</taxon>
        <taxon>Archelosauria</taxon>
        <taxon>Archosauria</taxon>
        <taxon>Dinosauria</taxon>
        <taxon>Saurischia</taxon>
        <taxon>Theropoda</taxon>
        <taxon>Coelurosauria</taxon>
        <taxon>Aves</taxon>
        <taxon>Neognathae</taxon>
        <taxon>Neoaves</taxon>
        <taxon>Telluraves</taxon>
        <taxon>Coraciimorphae</taxon>
        <taxon>Piciformes</taxon>
        <taxon>Megalaimidae</taxon>
        <taxon>Psilopogon</taxon>
    </lineage>
</organism>
<dbReference type="Gene3D" id="1.20.1070.10">
    <property type="entry name" value="Rhodopsin 7-helix transmembrane proteins"/>
    <property type="match status" value="1"/>
</dbReference>
<dbReference type="GO" id="GO:0009897">
    <property type="term" value="C:external side of plasma membrane"/>
    <property type="evidence" value="ECO:0007669"/>
    <property type="project" value="TreeGrafter"/>
</dbReference>
<keyword evidence="8" id="KW-0325">Glycoprotein</keyword>
<evidence type="ECO:0000256" key="1">
    <source>
        <dbReference type="ARBA" id="ARBA00004141"/>
    </source>
</evidence>
<keyword evidence="4 10" id="KW-0297">G-protein coupled receptor</keyword>
<dbReference type="GO" id="GO:0006955">
    <property type="term" value="P:immune response"/>
    <property type="evidence" value="ECO:0007669"/>
    <property type="project" value="TreeGrafter"/>
</dbReference>
<evidence type="ECO:0000256" key="8">
    <source>
        <dbReference type="ARBA" id="ARBA00023180"/>
    </source>
</evidence>
<dbReference type="Pfam" id="PF00001">
    <property type="entry name" value="7tm_1"/>
    <property type="match status" value="1"/>
</dbReference>
<evidence type="ECO:0000256" key="4">
    <source>
        <dbReference type="ARBA" id="ARBA00023040"/>
    </source>
</evidence>
<evidence type="ECO:0000259" key="12">
    <source>
        <dbReference type="PROSITE" id="PS50262"/>
    </source>
</evidence>
<dbReference type="GO" id="GO:0019957">
    <property type="term" value="F:C-C chemokine binding"/>
    <property type="evidence" value="ECO:0007669"/>
    <property type="project" value="TreeGrafter"/>
</dbReference>
<feature type="non-terminal residue" evidence="13">
    <location>
        <position position="1"/>
    </location>
</feature>
<sequence length="311" mass="34310">MAPEELAASADYDYPLLANATGGQEAFSAWEVFFTTVLIPTLYSFIFLLGLVGNLWVVALLATGSARAVDTFVLHLALADAVFVCTLPLWAAAGAQGNRWLLGEELCKLSSYVVAVNRCSSILFLTALSVERYLVMRKVLDTRLGGSRGRARAACGAIWAASLLLGAPALLYRRLDGDDCWDEGGEDFSLAMVFLTFLLPLAVIYFCYCSICCRLQRHVRLGRGVRRSHRAILTIVTAFLCSWLPLNACKVLLFFLAKGTLVLSQGQEVTLRWVVAGSTCLAFLNSCLNPLLYVLMDRRCRRRPAHQPCRR</sequence>
<evidence type="ECO:0000313" key="13">
    <source>
        <dbReference type="EMBL" id="NXG42004.1"/>
    </source>
</evidence>
<evidence type="ECO:0000256" key="7">
    <source>
        <dbReference type="ARBA" id="ARBA00023170"/>
    </source>
</evidence>
<feature type="transmembrane region" description="Helical" evidence="11">
    <location>
        <begin position="151"/>
        <end position="171"/>
    </location>
</feature>